<protein>
    <submittedName>
        <fullName evidence="1">Uncharacterized protein</fullName>
    </submittedName>
</protein>
<reference evidence="1 2" key="1">
    <citation type="submission" date="2023-09" db="EMBL/GenBank/DDBJ databases">
        <authorList>
            <person name="Golyshina O.V."/>
            <person name="Lunev E.A."/>
            <person name="Bargiela R."/>
            <person name="Gaines M.C."/>
            <person name="Daum B."/>
            <person name="Bale N.J."/>
            <person name="Koenen M."/>
            <person name="Sinninghe Damst J.S."/>
            <person name="Yakimov M."/>
            <person name="Golyshin P.N."/>
        </authorList>
    </citation>
    <scope>NUCLEOTIDE SEQUENCE [LARGE SCALE GENOMIC DNA]</scope>
    <source>
        <strain evidence="1 2">M1</strain>
    </source>
</reference>
<dbReference type="RefSeq" id="WP_393970709.1">
    <property type="nucleotide sequence ID" value="NZ_CP133772.1"/>
</dbReference>
<dbReference type="Proteomes" id="UP001451606">
    <property type="component" value="Chromosome"/>
</dbReference>
<accession>A0AAX4NI18</accession>
<evidence type="ECO:0000313" key="2">
    <source>
        <dbReference type="Proteomes" id="UP001451606"/>
    </source>
</evidence>
<name>A0AAX4NI18_9ARCH</name>
<gene>
    <name evidence="1" type="ORF">OXIME_000940</name>
</gene>
<keyword evidence="2" id="KW-1185">Reference proteome</keyword>
<sequence length="102" mass="12349">MALLMRQWKWNLYSNIMFINIWEYPETMRITRKRSRCKRPYSVIKEIFHGVHVFVITVSRVNSKKHVHVPCSQYHVHDKNEKEENDSMNYGIIVEKRIKSGN</sequence>
<organism evidence="1 2">
    <name type="scientific">Oxyplasma meridianum</name>
    <dbReference type="NCBI Taxonomy" id="3073602"/>
    <lineage>
        <taxon>Archaea</taxon>
        <taxon>Methanobacteriati</taxon>
        <taxon>Thermoplasmatota</taxon>
        <taxon>Thermoplasmata</taxon>
        <taxon>Thermoplasmatales</taxon>
        <taxon>Thermoplasmataceae</taxon>
        <taxon>Oxyplasma</taxon>
    </lineage>
</organism>
<dbReference type="KEGG" id="omr:OXIME_000940"/>
<dbReference type="GeneID" id="95967675"/>
<dbReference type="AlphaFoldDB" id="A0AAX4NI18"/>
<dbReference type="EMBL" id="CP133772">
    <property type="protein sequence ID" value="WYY00370.1"/>
    <property type="molecule type" value="Genomic_DNA"/>
</dbReference>
<evidence type="ECO:0000313" key="1">
    <source>
        <dbReference type="EMBL" id="WYY00370.1"/>
    </source>
</evidence>
<proteinExistence type="predicted"/>